<dbReference type="EMBL" id="CAVLEF010000011">
    <property type="protein sequence ID" value="CAK1548962.1"/>
    <property type="molecule type" value="Genomic_DNA"/>
</dbReference>
<protein>
    <submittedName>
        <fullName evidence="2">Uncharacterized protein</fullName>
    </submittedName>
</protein>
<gene>
    <name evidence="2" type="ORF">LNINA_LOCUS8308</name>
</gene>
<reference evidence="2 3" key="1">
    <citation type="submission" date="2023-11" db="EMBL/GenBank/DDBJ databases">
        <authorList>
            <person name="Okamura Y."/>
        </authorList>
    </citation>
    <scope>NUCLEOTIDE SEQUENCE [LARGE SCALE GENOMIC DNA]</scope>
</reference>
<evidence type="ECO:0000313" key="3">
    <source>
        <dbReference type="Proteomes" id="UP001497472"/>
    </source>
</evidence>
<accession>A0AAV1JHU5</accession>
<feature type="region of interest" description="Disordered" evidence="1">
    <location>
        <begin position="1032"/>
        <end position="1056"/>
    </location>
</feature>
<evidence type="ECO:0000313" key="2">
    <source>
        <dbReference type="EMBL" id="CAK1548962.1"/>
    </source>
</evidence>
<comment type="caution">
    <text evidence="2">The sequence shown here is derived from an EMBL/GenBank/DDBJ whole genome shotgun (WGS) entry which is preliminary data.</text>
</comment>
<sequence length="1677" mass="187956">MIPEVITSDEFENYDNILRKSWLKRFLTNKVDSRRSVKIRWNNNMYSTSSSTVFELLDCVYKNTGIVMGSRSEISTCDSSNYYANNRQVKFMPNNIEAWMIPQTIINSPYKSVQNKNMEKNRNIEVTYLDRKWYIDKSHRGNKIELVLQSKNIIQAKKSKSSDYILIDIPKGYFTDSVESNQHQTSEEEVYKITDYESPNSKIFVNKKITDFHMGDHISKEEKEITVAIRNHELVESNTLHNLAKKLPLLRDVVIQGSQVYIPKHCDVIGVGIITQRDIRDIKKPILKIQDDLTDSESAHEVSPLKKCEFAESYLQDYYKNWTPLGIDFFSWCVSDTQLRSSENNSRTSLNNQGDGSKSCPNMFDDYQGSSVVSSCNTSSCSRCVSSEQEKKKETKKDTLFSKFFCKNADVINTEARSALSEGKRFLPKDSLEVFKRRRVYANGYNSKWNALCPKSSPAPSIHIGDKCKPQPECPRDCNKPKKHVLIPDCQPYEVLQDPCDKCFPGILSFKDSTCKKVKQKHISVMPDPVCAIPPKPLCSNLCAKECSPPCSKGKKQGRPCSGKTPPICSKCSPLQPCEIAKLLKNCSDCPSLPQKCPTCGTSILPEKCPNCRVPILPQKCPKCCTPVSPLKCAKCCLPIVPQNCPNCPSQALLQKCQKCCLPMLPQKCPKCSSIVLPQKCPKCGVPLLPQRCPQCSTPIVPQKCPKCSIPILPQKCSNCSSPTSHGTCPKCSTPVGPQKCSNCCSPILPEKCRKCGSLVLPPKCRECSLTTLPQTCPRCSTIILSQKCLHCSSASLPDKCPNCCIPILPQKCPQCFTVILPTKCQKCATIVMPVTCPKCRSTIPPQKCPKCSIQVFPQICPNCRESVPQKCQKSCSPIQQQKCPKCSTPALPQKCPKCCQLILPTKCAQCDMPILPTNCSKCNASIPPQKCPKCSTVIIPQNCPRCQSPAPRQKCPKSCSPICPQKCPCSFTLLTKKCPSKPACLSPKQSNNSIRSNRYCPPKTSSPQRCASPPKNNQSCGLKIQKTATKCNKTSNPPTPPPTIACPPTRSDSQQCLKNRNDSIIRINSRENIRINLKKETPSTEEIREGYNIKVQDEDGQTLYERIDYRKPQNNKQSFHMQNKICGDSYIHRVSTPSMVLNKVALNENTIDARKSATSLENLIEINLTLKLKQCDKTEVNFCNPVDIKKEKDYVEAGAYQTKDIFQVQDQAKEPTNTEKNDVNIKILIKNFIPNDEYKSKRENNNINEQFSNSISEKFHTVSTGYSEFLLNQPAFPVETSALGVTKSAESIEKTKASKQKLEENALIPIDSTTSAFIVADQTVVENTVNFMKNDVDLTIKSDCSDRKSKESFKNIHESNTEKSETAIFMTDEEKCFENPDQEKNEKCKLLNRRQKKKMLKKLFEEASTVDGTNKEKVKGVKEMLRTILTSDSSGTEDISESVTTFAKGVTLKPHFKSSASMTNFYNIDNTIVEENLRIDEVLYPTKENSSECSDADNDNDVPKRCMCRTFAAKLNMITPGVSPCCCRGCDKQDEEIHCNLIHNPKSLVDVQTQDSRNTHFKTYTTNVSTIVKLQSRESKEGYGYMDQSICQITSGSFQTRASTLERQSLTNSSNAVMYLSNSNYSIDARNYLDLSDVLQSDETKKAVLEIYAEKTVTDAGTHFIAKLPKFILSND</sequence>
<keyword evidence="3" id="KW-1185">Reference proteome</keyword>
<name>A0AAV1JHU5_9NEOP</name>
<dbReference type="Proteomes" id="UP001497472">
    <property type="component" value="Unassembled WGS sequence"/>
</dbReference>
<evidence type="ECO:0000256" key="1">
    <source>
        <dbReference type="SAM" id="MobiDB-lite"/>
    </source>
</evidence>
<proteinExistence type="predicted"/>
<organism evidence="2 3">
    <name type="scientific">Leptosia nina</name>
    <dbReference type="NCBI Taxonomy" id="320188"/>
    <lineage>
        <taxon>Eukaryota</taxon>
        <taxon>Metazoa</taxon>
        <taxon>Ecdysozoa</taxon>
        <taxon>Arthropoda</taxon>
        <taxon>Hexapoda</taxon>
        <taxon>Insecta</taxon>
        <taxon>Pterygota</taxon>
        <taxon>Neoptera</taxon>
        <taxon>Endopterygota</taxon>
        <taxon>Lepidoptera</taxon>
        <taxon>Glossata</taxon>
        <taxon>Ditrysia</taxon>
        <taxon>Papilionoidea</taxon>
        <taxon>Pieridae</taxon>
        <taxon>Pierinae</taxon>
        <taxon>Leptosia</taxon>
    </lineage>
</organism>